<feature type="region of interest" description="Disordered" evidence="2">
    <location>
        <begin position="198"/>
        <end position="225"/>
    </location>
</feature>
<dbReference type="InterPro" id="IPR003018">
    <property type="entry name" value="GAF"/>
</dbReference>
<dbReference type="OrthoDB" id="10501825at2759"/>
<dbReference type="SUPFAM" id="SSF55781">
    <property type="entry name" value="GAF domain-like"/>
    <property type="match status" value="1"/>
</dbReference>
<dbReference type="AlphaFoldDB" id="I0ZA75"/>
<protein>
    <recommendedName>
        <fullName evidence="3">GAF domain-containing protein</fullName>
    </recommendedName>
</protein>
<feature type="domain" description="GAF" evidence="3">
    <location>
        <begin position="37"/>
        <end position="127"/>
    </location>
</feature>
<dbReference type="Proteomes" id="UP000007264">
    <property type="component" value="Unassembled WGS sequence"/>
</dbReference>
<evidence type="ECO:0000313" key="5">
    <source>
        <dbReference type="Proteomes" id="UP000007264"/>
    </source>
</evidence>
<dbReference type="GeneID" id="17045559"/>
<keyword evidence="1" id="KW-0675">Receptor</keyword>
<dbReference type="Pfam" id="PF01590">
    <property type="entry name" value="GAF"/>
    <property type="match status" value="1"/>
</dbReference>
<dbReference type="InterPro" id="IPR029016">
    <property type="entry name" value="GAF-like_dom_sf"/>
</dbReference>
<accession>I0ZA75</accession>
<evidence type="ECO:0000256" key="1">
    <source>
        <dbReference type="ARBA" id="ARBA00023170"/>
    </source>
</evidence>
<comment type="caution">
    <text evidence="4">The sequence shown here is derived from an EMBL/GenBank/DDBJ whole genome shotgun (WGS) entry which is preliminary data.</text>
</comment>
<dbReference type="RefSeq" id="XP_005652088.1">
    <property type="nucleotide sequence ID" value="XM_005652031.1"/>
</dbReference>
<dbReference type="Gene3D" id="3.30.450.40">
    <property type="match status" value="1"/>
</dbReference>
<organism evidence="4 5">
    <name type="scientific">Coccomyxa subellipsoidea (strain C-169)</name>
    <name type="common">Green microalga</name>
    <dbReference type="NCBI Taxonomy" id="574566"/>
    <lineage>
        <taxon>Eukaryota</taxon>
        <taxon>Viridiplantae</taxon>
        <taxon>Chlorophyta</taxon>
        <taxon>core chlorophytes</taxon>
        <taxon>Trebouxiophyceae</taxon>
        <taxon>Trebouxiophyceae incertae sedis</taxon>
        <taxon>Coccomyxaceae</taxon>
        <taxon>Coccomyxa</taxon>
        <taxon>Coccomyxa subellipsoidea</taxon>
    </lineage>
</organism>
<evidence type="ECO:0000259" key="3">
    <source>
        <dbReference type="Pfam" id="PF01590"/>
    </source>
</evidence>
<evidence type="ECO:0000256" key="2">
    <source>
        <dbReference type="SAM" id="MobiDB-lite"/>
    </source>
</evidence>
<evidence type="ECO:0000313" key="4">
    <source>
        <dbReference type="EMBL" id="EIE27544.1"/>
    </source>
</evidence>
<name>I0ZA75_COCSC</name>
<sequence>MVHSGAQLNFSLLSENEAQLHYFEVHSAKGRRHGHLGTFPVQNTGSGVAVTLKQPVLTSKNGRSGLRRLDWQHLQHMCGAGSCIYLPLKVSDKVLGTLNIASVQPDAFSGLVDELVAFAAVLAPVIGLQRLRRDLVAVDDLLRRILPAHIADSLHELRQPLVSPGMPREVTQALVARATDRNGGSAPAAAPAATRIAAPPATAHAKSRAGPSTLPPQRSTCQPAAVSVARSDRPAASQSCRPCWDGSMEGESICCKASAGKEARVAAAAHCVLDAPVVPRLFMDFATLLLTLTPLLVLMSRSWTFEQAIPVATLVAVALAAMQMGGVLTYAKHRNSLLAGLRLVRTLVFAVNMAWPVPSEPLSCAGLCMDSGAFLLAILSFSGQVPARVHLPLQATCITVLAAADAVGCALGRTSVQLALAKVVAQTVLGGVLPSLVLLHMEQAAALARHRSIARKKVD</sequence>
<proteinExistence type="predicted"/>
<reference evidence="4 5" key="1">
    <citation type="journal article" date="2012" name="Genome Biol.">
        <title>The genome of the polar eukaryotic microalga coccomyxa subellipsoidea reveals traits of cold adaptation.</title>
        <authorList>
            <person name="Blanc G."/>
            <person name="Agarkova I."/>
            <person name="Grimwood J."/>
            <person name="Kuo A."/>
            <person name="Brueggeman A."/>
            <person name="Dunigan D."/>
            <person name="Gurnon J."/>
            <person name="Ladunga I."/>
            <person name="Lindquist E."/>
            <person name="Lucas S."/>
            <person name="Pangilinan J."/>
            <person name="Proschold T."/>
            <person name="Salamov A."/>
            <person name="Schmutz J."/>
            <person name="Weeks D."/>
            <person name="Yamada T."/>
            <person name="Claverie J.M."/>
            <person name="Grigoriev I."/>
            <person name="Van Etten J."/>
            <person name="Lomsadze A."/>
            <person name="Borodovsky M."/>
        </authorList>
    </citation>
    <scope>NUCLEOTIDE SEQUENCE [LARGE SCALE GENOMIC DNA]</scope>
    <source>
        <strain evidence="4 5">C-169</strain>
    </source>
</reference>
<dbReference type="KEGG" id="csl:COCSUDRAFT_45907"/>
<keyword evidence="5" id="KW-1185">Reference proteome</keyword>
<gene>
    <name evidence="4" type="ORF">COCSUDRAFT_45907</name>
</gene>
<dbReference type="EMBL" id="AGSI01000001">
    <property type="protein sequence ID" value="EIE27544.1"/>
    <property type="molecule type" value="Genomic_DNA"/>
</dbReference>